<sequence length="793" mass="88798">MKNISFVTILLFTLAANAQSPVSIKKKVATLPKAFEKPNSKTNVYDDGKTTSLPWIVFSDRDENYTYTAPGGSLVMKKVKFMEPFYVSRVRDGYVKLIKYQPGIVQGRKLTNKKGAQSYGWISKDKVLLWQSAYVSASSSYPEKAITLVSGKGPLTSPATYYDRTDSLYVFDSPEMEHKKSKLALHQLLYIFKKSADGKTLLVGSEPQLIADSAARSVYGWVPADAVHNWGNRLYISSAKTGFDADDSVAATINKSLQFTGPGKASFTFDPLIDQDQPLMRSIPVISYPTVGSTTSNMELGIATDVYDKSHNSILNIKGGHISYKEYLAIRKNIRKVNVVFVVDGGSSMRNYFPGITSTIQSFENVFNIYNKGNEISYGAVVYRGANNCSTSGIERQAFDADYRKVVAFLDKQANITTSSCITAPNSQPVFEGLHASLNMFGNHKHETNLVVLIGSTGNSMETTTVYDMATEVANADARLLAIQVYSDYNPIYNDFVIQARKLVSESAMQLAERKKNRMVVGEGLSNTQQFNVSLSDSISFYLDYPKNSLVQGAVIFPPKGVVKSNLAMDGALKRLMQETQADIYTQVHSLDSAFRLTGREYRYVTPVVMSQFQAPVSTDLGNNLPHNAFKYYLTAQAPTNLVADNPTQLQYLVILNESEYKQMSDILSMMIGENLEQDASNYRRKLFKNYLKILREYMGQKNVSRSEIKNMLLSDYIQKATGMIVPTSVKEQFNYKVVHLKRSGTMPQAQFEAYINYLIKSRNTIKQQALLQQHFTSNGKMYYYVTQANWNN</sequence>
<dbReference type="Gene3D" id="3.40.50.410">
    <property type="entry name" value="von Willebrand factor, type A domain"/>
    <property type="match status" value="1"/>
</dbReference>
<dbReference type="Pfam" id="PF20782">
    <property type="entry name" value="TssR_VWA"/>
    <property type="match status" value="1"/>
</dbReference>
<feature type="signal peptide" evidence="1">
    <location>
        <begin position="1"/>
        <end position="18"/>
    </location>
</feature>
<dbReference type="Proteomes" id="UP000503278">
    <property type="component" value="Chromosome"/>
</dbReference>
<dbReference type="InterPro" id="IPR036465">
    <property type="entry name" value="vWFA_dom_sf"/>
</dbReference>
<dbReference type="Pfam" id="PF20780">
    <property type="entry name" value="TssR_M"/>
    <property type="match status" value="1"/>
</dbReference>
<organism evidence="3 4">
    <name type="scientific">Mucilaginibacter robiniae</name>
    <dbReference type="NCBI Taxonomy" id="2728022"/>
    <lineage>
        <taxon>Bacteria</taxon>
        <taxon>Pseudomonadati</taxon>
        <taxon>Bacteroidota</taxon>
        <taxon>Sphingobacteriia</taxon>
        <taxon>Sphingobacteriales</taxon>
        <taxon>Sphingobacteriaceae</taxon>
        <taxon>Mucilaginibacter</taxon>
    </lineage>
</organism>
<keyword evidence="4" id="KW-1185">Reference proteome</keyword>
<reference evidence="3 4" key="1">
    <citation type="submission" date="2020-04" db="EMBL/GenBank/DDBJ databases">
        <title>Genome sequencing of novel species.</title>
        <authorList>
            <person name="Heo J."/>
            <person name="Kim S.-J."/>
            <person name="Kim J.-S."/>
            <person name="Hong S.-B."/>
            <person name="Kwon S.-W."/>
        </authorList>
    </citation>
    <scope>NUCLEOTIDE SEQUENCE [LARGE SCALE GENOMIC DNA]</scope>
    <source>
        <strain evidence="3 4">F39-2</strain>
    </source>
</reference>
<dbReference type="RefSeq" id="WP_169607969.1">
    <property type="nucleotide sequence ID" value="NZ_CP051682.1"/>
</dbReference>
<evidence type="ECO:0000259" key="2">
    <source>
        <dbReference type="PROSITE" id="PS50234"/>
    </source>
</evidence>
<dbReference type="InterPro" id="IPR049359">
    <property type="entry name" value="T6SS_TssR-like_dom_2"/>
</dbReference>
<name>A0A7L5E870_9SPHI</name>
<feature type="domain" description="VWFA" evidence="2">
    <location>
        <begin position="338"/>
        <end position="539"/>
    </location>
</feature>
<feature type="chain" id="PRO_5029631899" evidence="1">
    <location>
        <begin position="19"/>
        <end position="793"/>
    </location>
</feature>
<dbReference type="InterPro" id="IPR040530">
    <property type="entry name" value="T6SS_TssR-like_N"/>
</dbReference>
<evidence type="ECO:0000313" key="4">
    <source>
        <dbReference type="Proteomes" id="UP000503278"/>
    </source>
</evidence>
<protein>
    <submittedName>
        <fullName evidence="3">VWA domain-containing protein</fullName>
    </submittedName>
</protein>
<dbReference type="KEGG" id="mrob:HH214_11995"/>
<dbReference type="SUPFAM" id="SSF53300">
    <property type="entry name" value="vWA-like"/>
    <property type="match status" value="1"/>
</dbReference>
<dbReference type="InterPro" id="IPR049358">
    <property type="entry name" value="T6SS_TssR-like_C"/>
</dbReference>
<dbReference type="AlphaFoldDB" id="A0A7L5E870"/>
<keyword evidence="1" id="KW-0732">Signal</keyword>
<dbReference type="InterPro" id="IPR002035">
    <property type="entry name" value="VWF_A"/>
</dbReference>
<gene>
    <name evidence="3" type="ORF">HH214_11995</name>
</gene>
<proteinExistence type="predicted"/>
<dbReference type="InterPro" id="IPR049360">
    <property type="entry name" value="T6SS_TssR-like_VWA"/>
</dbReference>
<dbReference type="Pfam" id="PF17643">
    <property type="entry name" value="TssR"/>
    <property type="match status" value="1"/>
</dbReference>
<dbReference type="Pfam" id="PF20781">
    <property type="entry name" value="TssR_C"/>
    <property type="match status" value="1"/>
</dbReference>
<dbReference type="PROSITE" id="PS50234">
    <property type="entry name" value="VWFA"/>
    <property type="match status" value="1"/>
</dbReference>
<accession>A0A7L5E870</accession>
<evidence type="ECO:0000313" key="3">
    <source>
        <dbReference type="EMBL" id="QJD96546.1"/>
    </source>
</evidence>
<evidence type="ECO:0000256" key="1">
    <source>
        <dbReference type="SAM" id="SignalP"/>
    </source>
</evidence>
<dbReference type="EMBL" id="CP051682">
    <property type="protein sequence ID" value="QJD96546.1"/>
    <property type="molecule type" value="Genomic_DNA"/>
</dbReference>